<feature type="domain" description="Glycoside hydrolase family 38 central" evidence="5">
    <location>
        <begin position="288"/>
        <end position="358"/>
    </location>
</feature>
<keyword evidence="2" id="KW-0479">Metal-binding</keyword>
<comment type="similarity">
    <text evidence="1">Belongs to the glycosyl hydrolase 38 family.</text>
</comment>
<dbReference type="SUPFAM" id="SSF74650">
    <property type="entry name" value="Galactose mutarotase-like"/>
    <property type="match status" value="1"/>
</dbReference>
<dbReference type="Pfam" id="PF09261">
    <property type="entry name" value="Alpha-mann_mid"/>
    <property type="match status" value="1"/>
</dbReference>
<evidence type="ECO:0000313" key="7">
    <source>
        <dbReference type="Proteomes" id="UP000248066"/>
    </source>
</evidence>
<dbReference type="Gene3D" id="3.20.110.10">
    <property type="entry name" value="Glycoside hydrolase 38, N terminal domain"/>
    <property type="match status" value="1"/>
</dbReference>
<proteinExistence type="inferred from homology"/>
<dbReference type="EMBL" id="PDOF01000003">
    <property type="protein sequence ID" value="PYZ96172.1"/>
    <property type="molecule type" value="Genomic_DNA"/>
</dbReference>
<comment type="caution">
    <text evidence="6">The sequence shown here is derived from an EMBL/GenBank/DDBJ whole genome shotgun (WGS) entry which is preliminary data.</text>
</comment>
<dbReference type="SUPFAM" id="SSF88713">
    <property type="entry name" value="Glycoside hydrolase/deacetylase"/>
    <property type="match status" value="1"/>
</dbReference>
<organism evidence="6 7">
    <name type="scientific">Alteribacter lacisalsi</name>
    <dbReference type="NCBI Taxonomy" id="2045244"/>
    <lineage>
        <taxon>Bacteria</taxon>
        <taxon>Bacillati</taxon>
        <taxon>Bacillota</taxon>
        <taxon>Bacilli</taxon>
        <taxon>Bacillales</taxon>
        <taxon>Bacillaceae</taxon>
        <taxon>Alteribacter</taxon>
    </lineage>
</organism>
<evidence type="ECO:0000256" key="2">
    <source>
        <dbReference type="ARBA" id="ARBA00022723"/>
    </source>
</evidence>
<dbReference type="PANTHER" id="PTHR46017">
    <property type="entry name" value="ALPHA-MANNOSIDASE 2C1"/>
    <property type="match status" value="1"/>
</dbReference>
<dbReference type="InterPro" id="IPR027291">
    <property type="entry name" value="Glyco_hydro_38_N_sf"/>
</dbReference>
<accession>A0A2W0HGY7</accession>
<reference evidence="6 7" key="1">
    <citation type="submission" date="2017-10" db="EMBL/GenBank/DDBJ databases">
        <title>Bacillus sp. nov., a halophilic bacterium isolated from a Yangshapao Lake.</title>
        <authorList>
            <person name="Wang H."/>
        </authorList>
    </citation>
    <scope>NUCLEOTIDE SEQUENCE [LARGE SCALE GENOMIC DNA]</scope>
    <source>
        <strain evidence="6 7">YSP-3</strain>
    </source>
</reference>
<evidence type="ECO:0000256" key="3">
    <source>
        <dbReference type="ARBA" id="ARBA00022801"/>
    </source>
</evidence>
<keyword evidence="4" id="KW-0326">Glycosidase</keyword>
<dbReference type="InterPro" id="IPR000602">
    <property type="entry name" value="Glyco_hydro_38_N"/>
</dbReference>
<dbReference type="SUPFAM" id="SSF88688">
    <property type="entry name" value="Families 57/38 glycoside transferase middle domain"/>
    <property type="match status" value="1"/>
</dbReference>
<dbReference type="Pfam" id="PF01074">
    <property type="entry name" value="Glyco_hydro_38N"/>
    <property type="match status" value="1"/>
</dbReference>
<dbReference type="InterPro" id="IPR011330">
    <property type="entry name" value="Glyco_hydro/deAcase_b/a-brl"/>
</dbReference>
<dbReference type="InterPro" id="IPR011013">
    <property type="entry name" value="Gal_mutarotase_sf_dom"/>
</dbReference>
<dbReference type="GO" id="GO:0009313">
    <property type="term" value="P:oligosaccharide catabolic process"/>
    <property type="evidence" value="ECO:0007669"/>
    <property type="project" value="TreeGrafter"/>
</dbReference>
<dbReference type="Gene3D" id="1.20.1270.50">
    <property type="entry name" value="Glycoside hydrolase family 38, central domain"/>
    <property type="match status" value="1"/>
</dbReference>
<dbReference type="Gene3D" id="2.70.98.30">
    <property type="entry name" value="Golgi alpha-mannosidase II, domain 4"/>
    <property type="match status" value="1"/>
</dbReference>
<dbReference type="GO" id="GO:0004559">
    <property type="term" value="F:alpha-mannosidase activity"/>
    <property type="evidence" value="ECO:0007669"/>
    <property type="project" value="InterPro"/>
</dbReference>
<dbReference type="GO" id="GO:0046872">
    <property type="term" value="F:metal ion binding"/>
    <property type="evidence" value="ECO:0007669"/>
    <property type="project" value="UniProtKB-KW"/>
</dbReference>
<dbReference type="OrthoDB" id="9764050at2"/>
<dbReference type="InterPro" id="IPR037094">
    <property type="entry name" value="Glyco_hydro_38_cen_sf"/>
</dbReference>
<sequence>MTRQQTVFVVPHSHWDREWYFTVEDSNVLLIENMDHLLNVLDEDPDYHAYMFDGQASVIDEYIAKRPEEKERVARLVKDKRLFIGPWYTQADTLLVHKESIIRNLLYGSRIAESYGHNMNIGYLPDIFGQNAYLPSFFRGFGLDYSILQRGVYTDQLKGSMNFHWTSPDGLSVKTNNMYYGYGPGKFLSDDASFFHDRLVPILEKLADLNGGTDNILLPSGGDQVLVREHFPETVRKLNEKDPDRRYVLSDYETFMEKTWADGTFDNEIKGELLASQKSRIHNTIRSQRYDIKQLNTLVENKILNVLEPLCVIGESLGLRYPQAWLDEMWKELFDVHAHDSIGGCNSDDTNSDIVHRLEKTGRIADGLINLKKKQISEAVSRGLGKENIATVYNFLPKPSESPVRLAIFTKEETFSLSAADGTALTAEVTKQTYISGGTKIVVTAEGEKQVEEPGYYRSEVLVSGLHVPAMGYTTVIVNESLSAPSSDDNHHGSTIENGTLQLSFKNGSISLLHKDTKAEIENLLSFENCADDGDSYDFSPLEGDSPYMIERASLIGTSGGDLEQSMTIKHEQYVPASLEERKNGMETALLSIHTMFTLRHGESFVRVSHTIDNRICDHRVRAVIATDAEGVSHSFADHAFSLIERPIENPYLDGWKENGFAEAPVPIYPLENTAGVKDAGRTAAVITKGLKEYQVLPESGAIALTLFRSVGLLGKDNLTWRPGRASGINNKVVRTPDAQMQKTMTFDYAIVLEKPDCSPESVFDLKNQYLERYDSYQKQSLNTFEERLERFEIPYPVQTLPSDYSLFALNGDGVQMSMCKRSHDQDGTVIRLFNPSGSEKTATFEGTFSRITFCSLNEKEEKPADPEQIPVPARGYVTLKLQQ</sequence>
<dbReference type="GO" id="GO:0006013">
    <property type="term" value="P:mannose metabolic process"/>
    <property type="evidence" value="ECO:0007669"/>
    <property type="project" value="InterPro"/>
</dbReference>
<keyword evidence="7" id="KW-1185">Reference proteome</keyword>
<evidence type="ECO:0000313" key="6">
    <source>
        <dbReference type="EMBL" id="PYZ96172.1"/>
    </source>
</evidence>
<dbReference type="AlphaFoldDB" id="A0A2W0HGY7"/>
<dbReference type="InterPro" id="IPR028995">
    <property type="entry name" value="Glyco_hydro_57/38_cen_sf"/>
</dbReference>
<name>A0A2W0HGY7_9BACI</name>
<gene>
    <name evidence="6" type="ORF">CR205_17565</name>
</gene>
<dbReference type="RefSeq" id="WP_110521448.1">
    <property type="nucleotide sequence ID" value="NZ_PDOF01000003.1"/>
</dbReference>
<dbReference type="InterPro" id="IPR011682">
    <property type="entry name" value="Glyco_hydro_38_C"/>
</dbReference>
<dbReference type="Pfam" id="PF07748">
    <property type="entry name" value="Glyco_hydro_38C"/>
    <property type="match status" value="1"/>
</dbReference>
<dbReference type="SMART" id="SM00872">
    <property type="entry name" value="Alpha-mann_mid"/>
    <property type="match status" value="1"/>
</dbReference>
<dbReference type="InterPro" id="IPR015341">
    <property type="entry name" value="Glyco_hydro_38_cen"/>
</dbReference>
<dbReference type="Proteomes" id="UP000248066">
    <property type="component" value="Unassembled WGS sequence"/>
</dbReference>
<keyword evidence="3" id="KW-0378">Hydrolase</keyword>
<dbReference type="PANTHER" id="PTHR46017:SF2">
    <property type="entry name" value="MANNOSYLGLYCERATE HYDROLASE"/>
    <property type="match status" value="1"/>
</dbReference>
<evidence type="ECO:0000259" key="5">
    <source>
        <dbReference type="SMART" id="SM00872"/>
    </source>
</evidence>
<evidence type="ECO:0000256" key="1">
    <source>
        <dbReference type="ARBA" id="ARBA00009792"/>
    </source>
</evidence>
<dbReference type="CDD" id="cd10815">
    <property type="entry name" value="GH38N_AMII_EcMngB_like"/>
    <property type="match status" value="1"/>
</dbReference>
<evidence type="ECO:0000256" key="4">
    <source>
        <dbReference type="ARBA" id="ARBA00023295"/>
    </source>
</evidence>
<protein>
    <submittedName>
        <fullName evidence="6">Alpha-mannosidase</fullName>
    </submittedName>
</protein>
<dbReference type="GO" id="GO:0030246">
    <property type="term" value="F:carbohydrate binding"/>
    <property type="evidence" value="ECO:0007669"/>
    <property type="project" value="InterPro"/>
</dbReference>